<dbReference type="Proteomes" id="UP000324222">
    <property type="component" value="Unassembled WGS sequence"/>
</dbReference>
<evidence type="ECO:0000313" key="1">
    <source>
        <dbReference type="EMBL" id="MPC76952.1"/>
    </source>
</evidence>
<sequence length="401" mass="45322">MKKTNGGEGAISTEKERKTLDELKGKDVCGYRHPLPTSSNKQTLVKPQLLKHCQLFSQRETAAAANWFRIIQFFFPKDTANHSNKQATPLADLARERLSRLNRYFVEIVSKPLRGSIPCERVYNDITTKFNSDILTLGREPGYFLKNKTGLVIQDHARQAAELAVHNHLQFHPGSKSSRPSHEKVMETCSKFALEQAHQCVIAREHGTQYERDRPFLPTEHEPRFNPIPFFGVENPIYPEIGRAECVDNTATRGTDQHSSFWLKETNGNFTEALVSRSVLSEVALSSNNLSEIVSSKDAICPDLYRRLRDINHNELASNKPRKYDTMPWSSKNTGQTGIKDIFLAGVESQRAMAQNDIMYSEKQTINGVAMINAPDISPVYRHADKPASISLKHTTCINKK</sequence>
<name>A0A5B7HZU8_PORTR</name>
<evidence type="ECO:0000313" key="2">
    <source>
        <dbReference type="Proteomes" id="UP000324222"/>
    </source>
</evidence>
<protein>
    <submittedName>
        <fullName evidence="1">Uncharacterized protein</fullName>
    </submittedName>
</protein>
<gene>
    <name evidence="1" type="ORF">E2C01_071389</name>
</gene>
<reference evidence="1 2" key="1">
    <citation type="submission" date="2019-05" db="EMBL/GenBank/DDBJ databases">
        <title>Another draft genome of Portunus trituberculatus and its Hox gene families provides insights of decapod evolution.</title>
        <authorList>
            <person name="Jeong J.-H."/>
            <person name="Song I."/>
            <person name="Kim S."/>
            <person name="Choi T."/>
            <person name="Kim D."/>
            <person name="Ryu S."/>
            <person name="Kim W."/>
        </authorList>
    </citation>
    <scope>NUCLEOTIDE SEQUENCE [LARGE SCALE GENOMIC DNA]</scope>
    <source>
        <tissue evidence="1">Muscle</tissue>
    </source>
</reference>
<comment type="caution">
    <text evidence="1">The sequence shown here is derived from an EMBL/GenBank/DDBJ whole genome shotgun (WGS) entry which is preliminary data.</text>
</comment>
<keyword evidence="2" id="KW-1185">Reference proteome</keyword>
<dbReference type="AlphaFoldDB" id="A0A5B7HZU8"/>
<organism evidence="1 2">
    <name type="scientific">Portunus trituberculatus</name>
    <name type="common">Swimming crab</name>
    <name type="synonym">Neptunus trituberculatus</name>
    <dbReference type="NCBI Taxonomy" id="210409"/>
    <lineage>
        <taxon>Eukaryota</taxon>
        <taxon>Metazoa</taxon>
        <taxon>Ecdysozoa</taxon>
        <taxon>Arthropoda</taxon>
        <taxon>Crustacea</taxon>
        <taxon>Multicrustacea</taxon>
        <taxon>Malacostraca</taxon>
        <taxon>Eumalacostraca</taxon>
        <taxon>Eucarida</taxon>
        <taxon>Decapoda</taxon>
        <taxon>Pleocyemata</taxon>
        <taxon>Brachyura</taxon>
        <taxon>Eubrachyura</taxon>
        <taxon>Portunoidea</taxon>
        <taxon>Portunidae</taxon>
        <taxon>Portuninae</taxon>
        <taxon>Portunus</taxon>
    </lineage>
</organism>
<proteinExistence type="predicted"/>
<dbReference type="EMBL" id="VSRR010044658">
    <property type="protein sequence ID" value="MPC76952.1"/>
    <property type="molecule type" value="Genomic_DNA"/>
</dbReference>
<accession>A0A5B7HZU8</accession>